<feature type="region of interest" description="Disordered" evidence="2">
    <location>
        <begin position="279"/>
        <end position="308"/>
    </location>
</feature>
<dbReference type="EMBL" id="KV442084">
    <property type="protein sequence ID" value="OAQ25021.1"/>
    <property type="molecule type" value="Genomic_DNA"/>
</dbReference>
<feature type="compositionally biased region" description="Basic and acidic residues" evidence="2">
    <location>
        <begin position="279"/>
        <end position="293"/>
    </location>
</feature>
<dbReference type="PANTHER" id="PTHR21838">
    <property type="entry name" value="COILED-COIL DOMAIN-CONTAINING PROTEIN 137"/>
    <property type="match status" value="1"/>
</dbReference>
<protein>
    <submittedName>
        <fullName evidence="3">Uncharacterized protein</fullName>
    </submittedName>
</protein>
<sequence>MGHKRKKFSERVADRTNKGFDESPFKNATSDTPKGFSRIMFKKESMAQRAQDKRHHSSSEDLGLTAKEKKAAAAANNSTAKNNSKDGTGKGYGKQETSELRIQPGERMGDFSRRVDDHMREKMMKATRDNTSTGSKKKKYFEKLKAKEQAKKLKAQEEKAYEEYETIQDRIRLNDIAEAPPTLTAVPKKRKNDDFMANKKWKNAPGEEDFEDQIADLDKAKKRKLLEAGKGEEDKDKRTSVVENGIKKSRLKNLTPAGRRIIEEERKQAIENYRLMKARKELDRGGRSAKGNDEDAAADDAEAAAAGY</sequence>
<evidence type="ECO:0000313" key="3">
    <source>
        <dbReference type="EMBL" id="OAQ25021.1"/>
    </source>
</evidence>
<organism evidence="3 4">
    <name type="scientific">Linnemannia elongata AG-77</name>
    <dbReference type="NCBI Taxonomy" id="1314771"/>
    <lineage>
        <taxon>Eukaryota</taxon>
        <taxon>Fungi</taxon>
        <taxon>Fungi incertae sedis</taxon>
        <taxon>Mucoromycota</taxon>
        <taxon>Mortierellomycotina</taxon>
        <taxon>Mortierellomycetes</taxon>
        <taxon>Mortierellales</taxon>
        <taxon>Mortierellaceae</taxon>
        <taxon>Linnemannia</taxon>
    </lineage>
</organism>
<name>A0A197JKI8_9FUNG</name>
<feature type="compositionally biased region" description="Basic and acidic residues" evidence="2">
    <location>
        <begin position="9"/>
        <end position="24"/>
    </location>
</feature>
<proteinExistence type="predicted"/>
<feature type="coiled-coil region" evidence="1">
    <location>
        <begin position="143"/>
        <end position="170"/>
    </location>
</feature>
<feature type="region of interest" description="Disordered" evidence="2">
    <location>
        <begin position="226"/>
        <end position="250"/>
    </location>
</feature>
<evidence type="ECO:0000256" key="1">
    <source>
        <dbReference type="SAM" id="Coils"/>
    </source>
</evidence>
<dbReference type="OrthoDB" id="5876637at2759"/>
<dbReference type="AlphaFoldDB" id="A0A197JKI8"/>
<feature type="compositionally biased region" description="Low complexity" evidence="2">
    <location>
        <begin position="72"/>
        <end position="82"/>
    </location>
</feature>
<feature type="region of interest" description="Disordered" evidence="2">
    <location>
        <begin position="1"/>
        <end position="115"/>
    </location>
</feature>
<dbReference type="InterPro" id="IPR026680">
    <property type="entry name" value="CCDC137"/>
</dbReference>
<keyword evidence="1" id="KW-0175">Coiled coil</keyword>
<dbReference type="Proteomes" id="UP000078512">
    <property type="component" value="Unassembled WGS sequence"/>
</dbReference>
<evidence type="ECO:0000313" key="4">
    <source>
        <dbReference type="Proteomes" id="UP000078512"/>
    </source>
</evidence>
<keyword evidence="4" id="KW-1185">Reference proteome</keyword>
<dbReference type="GO" id="GO:0005634">
    <property type="term" value="C:nucleus"/>
    <property type="evidence" value="ECO:0007669"/>
    <property type="project" value="TreeGrafter"/>
</dbReference>
<accession>A0A197JKI8</accession>
<evidence type="ECO:0000256" key="2">
    <source>
        <dbReference type="SAM" id="MobiDB-lite"/>
    </source>
</evidence>
<reference evidence="3 4" key="1">
    <citation type="submission" date="2016-05" db="EMBL/GenBank/DDBJ databases">
        <title>Genome sequencing reveals origins of a unique bacterial endosymbiosis in the earliest lineages of terrestrial Fungi.</title>
        <authorList>
            <consortium name="DOE Joint Genome Institute"/>
            <person name="Uehling J."/>
            <person name="Gryganskyi A."/>
            <person name="Hameed K."/>
            <person name="Tschaplinski T."/>
            <person name="Misztal P."/>
            <person name="Wu S."/>
            <person name="Desiro A."/>
            <person name="Vande Pol N."/>
            <person name="Du Z.-Y."/>
            <person name="Zienkiewicz A."/>
            <person name="Zienkiewicz K."/>
            <person name="Morin E."/>
            <person name="Tisserant E."/>
            <person name="Splivallo R."/>
            <person name="Hainaut M."/>
            <person name="Henrissat B."/>
            <person name="Ohm R."/>
            <person name="Kuo A."/>
            <person name="Yan J."/>
            <person name="Lipzen A."/>
            <person name="Nolan M."/>
            <person name="Labutti K."/>
            <person name="Barry K."/>
            <person name="Goldstein A."/>
            <person name="Labbe J."/>
            <person name="Schadt C."/>
            <person name="Tuskan G."/>
            <person name="Grigoriev I."/>
            <person name="Martin F."/>
            <person name="Vilgalys R."/>
            <person name="Bonito G."/>
        </authorList>
    </citation>
    <scope>NUCLEOTIDE SEQUENCE [LARGE SCALE GENOMIC DNA]</scope>
    <source>
        <strain evidence="3 4">AG-77</strain>
    </source>
</reference>
<dbReference type="PANTHER" id="PTHR21838:SF2">
    <property type="entry name" value="COILED-COIL DOMAIN-CONTAINING PROTEIN 137"/>
    <property type="match status" value="1"/>
</dbReference>
<feature type="region of interest" description="Disordered" evidence="2">
    <location>
        <begin position="189"/>
        <end position="209"/>
    </location>
</feature>
<gene>
    <name evidence="3" type="ORF">K457DRAFT_117053</name>
</gene>
<feature type="compositionally biased region" description="Basic and acidic residues" evidence="2">
    <location>
        <begin position="226"/>
        <end position="240"/>
    </location>
</feature>